<evidence type="ECO:0000313" key="2">
    <source>
        <dbReference type="Proteomes" id="UP000005824"/>
    </source>
</evidence>
<organism evidence="1 2">
    <name type="scientific">Chthoniobacter flavus Ellin428</name>
    <dbReference type="NCBI Taxonomy" id="497964"/>
    <lineage>
        <taxon>Bacteria</taxon>
        <taxon>Pseudomonadati</taxon>
        <taxon>Verrucomicrobiota</taxon>
        <taxon>Spartobacteria</taxon>
        <taxon>Chthoniobacterales</taxon>
        <taxon>Chthoniobacteraceae</taxon>
        <taxon>Chthoniobacter</taxon>
    </lineage>
</organism>
<dbReference type="InParanoid" id="B4CYT7"/>
<keyword evidence="2" id="KW-1185">Reference proteome</keyword>
<dbReference type="Gene3D" id="3.10.620.30">
    <property type="match status" value="1"/>
</dbReference>
<proteinExistence type="predicted"/>
<gene>
    <name evidence="1" type="ORF">CfE428DRAFT_1825</name>
</gene>
<reference evidence="1 2" key="1">
    <citation type="journal article" date="2011" name="J. Bacteriol.">
        <title>Genome sequence of Chthoniobacter flavus Ellin428, an aerobic heterotrophic soil bacterium.</title>
        <authorList>
            <person name="Kant R."/>
            <person name="van Passel M.W."/>
            <person name="Palva A."/>
            <person name="Lucas S."/>
            <person name="Lapidus A."/>
            <person name="Glavina Del Rio T."/>
            <person name="Dalin E."/>
            <person name="Tice H."/>
            <person name="Bruce D."/>
            <person name="Goodwin L."/>
            <person name="Pitluck S."/>
            <person name="Larimer F.W."/>
            <person name="Land M.L."/>
            <person name="Hauser L."/>
            <person name="Sangwan P."/>
            <person name="de Vos W.M."/>
            <person name="Janssen P.H."/>
            <person name="Smidt H."/>
        </authorList>
    </citation>
    <scope>NUCLEOTIDE SEQUENCE [LARGE SCALE GENOMIC DNA]</scope>
    <source>
        <strain evidence="1 2">Ellin428</strain>
    </source>
</reference>
<evidence type="ECO:0000313" key="1">
    <source>
        <dbReference type="EMBL" id="EDY20628.1"/>
    </source>
</evidence>
<evidence type="ECO:0008006" key="3">
    <source>
        <dbReference type="Google" id="ProtNLM"/>
    </source>
</evidence>
<dbReference type="Proteomes" id="UP000005824">
    <property type="component" value="Unassembled WGS sequence"/>
</dbReference>
<dbReference type="EMBL" id="ABVL01000004">
    <property type="protein sequence ID" value="EDY20628.1"/>
    <property type="molecule type" value="Genomic_DNA"/>
</dbReference>
<name>B4CYT7_9BACT</name>
<dbReference type="AlphaFoldDB" id="B4CYT7"/>
<dbReference type="RefSeq" id="WP_006979151.1">
    <property type="nucleotide sequence ID" value="NZ_ABVL01000004.1"/>
</dbReference>
<comment type="caution">
    <text evidence="1">The sequence shown here is derived from an EMBL/GenBank/DDBJ whole genome shotgun (WGS) entry which is preliminary data.</text>
</comment>
<accession>B4CYT7</accession>
<sequence precursor="true">MKSIALPARSHATLRQKLITALIILMASARAIGGAIDLGTPTSRTPYDQYLGPLWDVLHSLGGNQPDMGTVEQLVREGRAFRYVFKKDQPYVPQTPAETESTKSGDCKAKALWLASKMGSRNVRFVVGKASVERNVNHAWLIWEGPQGWLILDATMFSKPLQPDRLSPSDYVPSFSYSPSGRYAHAVAAIIAGKKYGDHL</sequence>
<dbReference type="STRING" id="497964.CfE428DRAFT_1825"/>
<protein>
    <recommendedName>
        <fullName evidence="3">Transglutaminase-like domain-containing protein</fullName>
    </recommendedName>
</protein>